<dbReference type="Pfam" id="PF00512">
    <property type="entry name" value="HisKA"/>
    <property type="match status" value="1"/>
</dbReference>
<dbReference type="Pfam" id="PF05227">
    <property type="entry name" value="CHASE3"/>
    <property type="match status" value="1"/>
</dbReference>
<protein>
    <recommendedName>
        <fullName evidence="2">histidine kinase</fullName>
        <ecNumber evidence="2">2.7.13.3</ecNumber>
    </recommendedName>
</protein>
<dbReference type="InterPro" id="IPR036890">
    <property type="entry name" value="HATPase_C_sf"/>
</dbReference>
<dbReference type="InterPro" id="IPR007891">
    <property type="entry name" value="CHASE3"/>
</dbReference>
<dbReference type="STRING" id="413434.SAMN04488132_101126"/>
<dbReference type="SMART" id="SM00388">
    <property type="entry name" value="HisKA"/>
    <property type="match status" value="1"/>
</dbReference>
<dbReference type="SUPFAM" id="SSF47384">
    <property type="entry name" value="Homodimeric domain of signal transducing histidine kinase"/>
    <property type="match status" value="1"/>
</dbReference>
<dbReference type="GO" id="GO:0016020">
    <property type="term" value="C:membrane"/>
    <property type="evidence" value="ECO:0007669"/>
    <property type="project" value="UniProtKB-SubCell"/>
</dbReference>
<keyword evidence="3" id="KW-0597">Phosphoprotein</keyword>
<dbReference type="PROSITE" id="PS50112">
    <property type="entry name" value="PAS"/>
    <property type="match status" value="2"/>
</dbReference>
<evidence type="ECO:0000259" key="9">
    <source>
        <dbReference type="PROSITE" id="PS50109"/>
    </source>
</evidence>
<dbReference type="OrthoDB" id="9808408at2"/>
<dbReference type="InterPro" id="IPR003661">
    <property type="entry name" value="HisK_dim/P_dom"/>
</dbReference>
<dbReference type="EMBL" id="FUWH01000001">
    <property type="protein sequence ID" value="SJZ32925.1"/>
    <property type="molecule type" value="Genomic_DNA"/>
</dbReference>
<evidence type="ECO:0000256" key="7">
    <source>
        <dbReference type="SAM" id="Coils"/>
    </source>
</evidence>
<keyword evidence="13" id="KW-1185">Reference proteome</keyword>
<dbReference type="GO" id="GO:0006355">
    <property type="term" value="P:regulation of DNA-templated transcription"/>
    <property type="evidence" value="ECO:0007669"/>
    <property type="project" value="InterPro"/>
</dbReference>
<feature type="transmembrane region" description="Helical" evidence="8">
    <location>
        <begin position="182"/>
        <end position="204"/>
    </location>
</feature>
<dbReference type="PANTHER" id="PTHR42878">
    <property type="entry name" value="TWO-COMPONENT HISTIDINE KINASE"/>
    <property type="match status" value="1"/>
</dbReference>
<dbReference type="Proteomes" id="UP000190888">
    <property type="component" value="Unassembled WGS sequence"/>
</dbReference>
<dbReference type="InterPro" id="IPR001610">
    <property type="entry name" value="PAC"/>
</dbReference>
<feature type="domain" description="PAS" evidence="10">
    <location>
        <begin position="355"/>
        <end position="420"/>
    </location>
</feature>
<keyword evidence="4" id="KW-0808">Transferase</keyword>
<comment type="catalytic activity">
    <reaction evidence="1">
        <text>ATP + protein L-histidine = ADP + protein N-phospho-L-histidine.</text>
        <dbReference type="EC" id="2.7.13.3"/>
    </reaction>
</comment>
<feature type="transmembrane region" description="Helical" evidence="8">
    <location>
        <begin position="6"/>
        <end position="28"/>
    </location>
</feature>
<dbReference type="SMART" id="SM00091">
    <property type="entry name" value="PAS"/>
    <property type="match status" value="2"/>
</dbReference>
<evidence type="ECO:0000256" key="2">
    <source>
        <dbReference type="ARBA" id="ARBA00012438"/>
    </source>
</evidence>
<dbReference type="RefSeq" id="WP_078829485.1">
    <property type="nucleotide sequence ID" value="NZ_FUWH01000001.1"/>
</dbReference>
<evidence type="ECO:0000256" key="3">
    <source>
        <dbReference type="ARBA" id="ARBA00022553"/>
    </source>
</evidence>
<evidence type="ECO:0000256" key="8">
    <source>
        <dbReference type="SAM" id="Phobius"/>
    </source>
</evidence>
<feature type="domain" description="PAS" evidence="10">
    <location>
        <begin position="239"/>
        <end position="279"/>
    </location>
</feature>
<keyword evidence="6 8" id="KW-0472">Membrane</keyword>
<dbReference type="InterPro" id="IPR035965">
    <property type="entry name" value="PAS-like_dom_sf"/>
</dbReference>
<sequence>MKKSFIYKLSLVFVITLVVIMGSGWLAYINNDRAKKISAWIVHTETVLDITNQTFSLIQDVETRSRGFALTGDVDFLGDQDGTKAKIYSNLDTLRYLTADNPLQNVRIDSLGLYVRKRMEFDQMVADTRRSSGIATAADLISQRTGKLYMDRIRQLIVQLQAEEKRLLEERRSANIATTQRVNLILLLLFAATIVIVVLSFIAIRNYLRDQKRHQLELEEWTAGLEEKIKMRTEDITRNERRFRNIIENGNDVIILQDSAGMIVYQSPSAERIIGWSGEMPGHRLEVHPQDHVLLSEKEQEAKQHPGTPIRLTLRLRHQQGYYIWIEGILNALFHDESVHGMLLNFRDITERVKSEQKLRETLKEVSDYKYALDTACIIAITDQKGVIRQVNENFCRISQYTPEELIGQDHRIVNSQYHPPEFIKNLWVTIANGKTWSGEIRNKAKDGTYYWVATTIIPFLDERGKPYQYMAIREDITDRKKAEEQIRQMTGELEERVKMRTQQLQEANQELESFTYSVSHDLRAPLRSIDGFTRILSEDYTDKLDDEAKRLMDIVLKNAKKMANLIDDLLAFSRLGKKEISRRNFSMNEMVQQVYEDILPSTEGRDIKWTIADLPDVPADTAALRQVWVNIISNAVKYTRHTEKTEITIGADEEADKVVYYVKDNGTGFDMQYIEKLFGVFQRLHSEQEFEGTGVGLAMVRRIINKHGGEVWAKGELNKGATLYFSLPKT</sequence>
<dbReference type="PROSITE" id="PS50109">
    <property type="entry name" value="HIS_KIN"/>
    <property type="match status" value="1"/>
</dbReference>
<dbReference type="InterPro" id="IPR036097">
    <property type="entry name" value="HisK_dim/P_sf"/>
</dbReference>
<feature type="domain" description="PAC" evidence="11">
    <location>
        <begin position="437"/>
        <end position="489"/>
    </location>
</feature>
<dbReference type="CDD" id="cd00130">
    <property type="entry name" value="PAS"/>
    <property type="match status" value="2"/>
</dbReference>
<dbReference type="Pfam" id="PF13426">
    <property type="entry name" value="PAS_9"/>
    <property type="match status" value="1"/>
</dbReference>
<dbReference type="GO" id="GO:0007234">
    <property type="term" value="P:osmosensory signaling via phosphorelay pathway"/>
    <property type="evidence" value="ECO:0007669"/>
    <property type="project" value="TreeGrafter"/>
</dbReference>
<evidence type="ECO:0000313" key="13">
    <source>
        <dbReference type="Proteomes" id="UP000190888"/>
    </source>
</evidence>
<dbReference type="PRINTS" id="PR00344">
    <property type="entry name" value="BCTRLSENSOR"/>
</dbReference>
<reference evidence="12 13" key="1">
    <citation type="submission" date="2017-02" db="EMBL/GenBank/DDBJ databases">
        <authorList>
            <person name="Peterson S.W."/>
        </authorList>
    </citation>
    <scope>NUCLEOTIDE SEQUENCE [LARGE SCALE GENOMIC DNA]</scope>
    <source>
        <strain evidence="12 13">DSM 22335</strain>
    </source>
</reference>
<dbReference type="InterPro" id="IPR000700">
    <property type="entry name" value="PAS-assoc_C"/>
</dbReference>
<dbReference type="InterPro" id="IPR005467">
    <property type="entry name" value="His_kinase_dom"/>
</dbReference>
<dbReference type="FunFam" id="3.30.565.10:FF:000006">
    <property type="entry name" value="Sensor histidine kinase WalK"/>
    <property type="match status" value="1"/>
</dbReference>
<accession>A0A1T4JS35</accession>
<dbReference type="CDD" id="cd00082">
    <property type="entry name" value="HisKA"/>
    <property type="match status" value="1"/>
</dbReference>
<dbReference type="InterPro" id="IPR004358">
    <property type="entry name" value="Sig_transdc_His_kin-like_C"/>
</dbReference>
<dbReference type="InterPro" id="IPR050351">
    <property type="entry name" value="BphY/WalK/GraS-like"/>
</dbReference>
<dbReference type="NCBIfam" id="TIGR00229">
    <property type="entry name" value="sensory_box"/>
    <property type="match status" value="2"/>
</dbReference>
<feature type="domain" description="Histidine kinase" evidence="9">
    <location>
        <begin position="518"/>
        <end position="731"/>
    </location>
</feature>
<dbReference type="AlphaFoldDB" id="A0A1T4JS35"/>
<dbReference type="FunFam" id="1.10.287.130:FF:000070">
    <property type="entry name" value="Histidine kinase sensor protein"/>
    <property type="match status" value="1"/>
</dbReference>
<dbReference type="PROSITE" id="PS50113">
    <property type="entry name" value="PAC"/>
    <property type="match status" value="2"/>
</dbReference>
<feature type="coiled-coil region" evidence="7">
    <location>
        <begin position="150"/>
        <end position="177"/>
    </location>
</feature>
<dbReference type="Gene3D" id="1.10.287.130">
    <property type="match status" value="1"/>
</dbReference>
<organism evidence="12 13">
    <name type="scientific">Sediminibacterium ginsengisoli</name>
    <dbReference type="NCBI Taxonomy" id="413434"/>
    <lineage>
        <taxon>Bacteria</taxon>
        <taxon>Pseudomonadati</taxon>
        <taxon>Bacteroidota</taxon>
        <taxon>Chitinophagia</taxon>
        <taxon>Chitinophagales</taxon>
        <taxon>Chitinophagaceae</taxon>
        <taxon>Sediminibacterium</taxon>
    </lineage>
</organism>
<keyword evidence="7" id="KW-0175">Coiled coil</keyword>
<dbReference type="Pfam" id="PF00989">
    <property type="entry name" value="PAS"/>
    <property type="match status" value="1"/>
</dbReference>
<name>A0A1T4JS35_9BACT</name>
<feature type="coiled-coil region" evidence="7">
    <location>
        <begin position="473"/>
        <end position="511"/>
    </location>
</feature>
<dbReference type="SMART" id="SM00387">
    <property type="entry name" value="HATPase_c"/>
    <property type="match status" value="1"/>
</dbReference>
<dbReference type="Gene3D" id="3.30.450.20">
    <property type="entry name" value="PAS domain"/>
    <property type="match status" value="2"/>
</dbReference>
<dbReference type="EC" id="2.7.13.3" evidence="2"/>
<dbReference type="InterPro" id="IPR000014">
    <property type="entry name" value="PAS"/>
</dbReference>
<keyword evidence="8" id="KW-1133">Transmembrane helix</keyword>
<proteinExistence type="predicted"/>
<gene>
    <name evidence="12" type="ORF">SAMN04488132_101126</name>
</gene>
<evidence type="ECO:0000256" key="1">
    <source>
        <dbReference type="ARBA" id="ARBA00000085"/>
    </source>
</evidence>
<dbReference type="PANTHER" id="PTHR42878:SF15">
    <property type="entry name" value="BACTERIOPHYTOCHROME"/>
    <property type="match status" value="1"/>
</dbReference>
<dbReference type="InterPro" id="IPR013767">
    <property type="entry name" value="PAS_fold"/>
</dbReference>
<keyword evidence="5" id="KW-0418">Kinase</keyword>
<keyword evidence="8" id="KW-0812">Transmembrane</keyword>
<evidence type="ECO:0000256" key="6">
    <source>
        <dbReference type="ARBA" id="ARBA00023136"/>
    </source>
</evidence>
<evidence type="ECO:0000259" key="10">
    <source>
        <dbReference type="PROSITE" id="PS50112"/>
    </source>
</evidence>
<evidence type="ECO:0000259" key="11">
    <source>
        <dbReference type="PROSITE" id="PS50113"/>
    </source>
</evidence>
<dbReference type="SUPFAM" id="SSF55874">
    <property type="entry name" value="ATPase domain of HSP90 chaperone/DNA topoisomerase II/histidine kinase"/>
    <property type="match status" value="1"/>
</dbReference>
<evidence type="ECO:0000256" key="4">
    <source>
        <dbReference type="ARBA" id="ARBA00022679"/>
    </source>
</evidence>
<dbReference type="SUPFAM" id="SSF55785">
    <property type="entry name" value="PYP-like sensor domain (PAS domain)"/>
    <property type="match status" value="2"/>
</dbReference>
<dbReference type="CDD" id="cd19410">
    <property type="entry name" value="HK9-like_sensor"/>
    <property type="match status" value="1"/>
</dbReference>
<dbReference type="SMART" id="SM00086">
    <property type="entry name" value="PAC"/>
    <property type="match status" value="2"/>
</dbReference>
<dbReference type="GO" id="GO:0030295">
    <property type="term" value="F:protein kinase activator activity"/>
    <property type="evidence" value="ECO:0007669"/>
    <property type="project" value="TreeGrafter"/>
</dbReference>
<dbReference type="Pfam" id="PF02518">
    <property type="entry name" value="HATPase_c"/>
    <property type="match status" value="1"/>
</dbReference>
<evidence type="ECO:0000256" key="5">
    <source>
        <dbReference type="ARBA" id="ARBA00022777"/>
    </source>
</evidence>
<dbReference type="GO" id="GO:0000156">
    <property type="term" value="F:phosphorelay response regulator activity"/>
    <property type="evidence" value="ECO:0007669"/>
    <property type="project" value="TreeGrafter"/>
</dbReference>
<evidence type="ECO:0000313" key="12">
    <source>
        <dbReference type="EMBL" id="SJZ32925.1"/>
    </source>
</evidence>
<dbReference type="Gene3D" id="3.30.565.10">
    <property type="entry name" value="Histidine kinase-like ATPase, C-terminal domain"/>
    <property type="match status" value="1"/>
</dbReference>
<feature type="domain" description="PAC" evidence="11">
    <location>
        <begin position="310"/>
        <end position="361"/>
    </location>
</feature>
<dbReference type="InterPro" id="IPR003594">
    <property type="entry name" value="HATPase_dom"/>
</dbReference>
<dbReference type="GO" id="GO:0000155">
    <property type="term" value="F:phosphorelay sensor kinase activity"/>
    <property type="evidence" value="ECO:0007669"/>
    <property type="project" value="InterPro"/>
</dbReference>